<evidence type="ECO:0000313" key="6">
    <source>
        <dbReference type="EMBL" id="CDM36075.1"/>
    </source>
</evidence>
<feature type="transmembrane region" description="Helical" evidence="5">
    <location>
        <begin position="188"/>
        <end position="211"/>
    </location>
</feature>
<dbReference type="EMBL" id="HG792018">
    <property type="protein sequence ID" value="CDM36075.1"/>
    <property type="molecule type" value="Genomic_DNA"/>
</dbReference>
<keyword evidence="7" id="KW-1185">Reference proteome</keyword>
<reference evidence="6" key="1">
    <citation type="journal article" date="2014" name="Nat. Commun.">
        <title>Multiple recent horizontal transfers of a large genomic region in cheese making fungi.</title>
        <authorList>
            <person name="Cheeseman K."/>
            <person name="Ropars J."/>
            <person name="Renault P."/>
            <person name="Dupont J."/>
            <person name="Gouzy J."/>
            <person name="Branca A."/>
            <person name="Abraham A.L."/>
            <person name="Ceppi M."/>
            <person name="Conseiller E."/>
            <person name="Debuchy R."/>
            <person name="Malagnac F."/>
            <person name="Goarin A."/>
            <person name="Silar P."/>
            <person name="Lacoste S."/>
            <person name="Sallet E."/>
            <person name="Bensimon A."/>
            <person name="Giraud T."/>
            <person name="Brygoo Y."/>
        </authorList>
    </citation>
    <scope>NUCLEOTIDE SEQUENCE [LARGE SCALE GENOMIC DNA]</scope>
    <source>
        <strain evidence="6">FM164</strain>
    </source>
</reference>
<protein>
    <submittedName>
        <fullName evidence="6">Cystinosin/ERS1p repeat</fullName>
    </submittedName>
</protein>
<feature type="transmembrane region" description="Helical" evidence="5">
    <location>
        <begin position="161"/>
        <end position="182"/>
    </location>
</feature>
<dbReference type="Pfam" id="PF04193">
    <property type="entry name" value="PQ-loop"/>
    <property type="match status" value="1"/>
</dbReference>
<keyword evidence="4 5" id="KW-0472">Membrane</keyword>
<dbReference type="Proteomes" id="UP000030686">
    <property type="component" value="Unassembled WGS sequence"/>
</dbReference>
<keyword evidence="2 5" id="KW-0812">Transmembrane</keyword>
<feature type="transmembrane region" description="Helical" evidence="5">
    <location>
        <begin position="95"/>
        <end position="118"/>
    </location>
</feature>
<dbReference type="PANTHER" id="PTHR16201">
    <property type="entry name" value="SEVEN TRANSMEMBRANE PROTEIN 1-RELATED"/>
    <property type="match status" value="1"/>
</dbReference>
<dbReference type="InterPro" id="IPR006603">
    <property type="entry name" value="PQ-loop_rpt"/>
</dbReference>
<sequence length="261" mass="28828">MSSENNITLASNVLGTIGTVLWCIQLIPQIWYNWRRKNTDGFPAAMMFLWASCSVPMGAYLILQQVNIPLQIQPQIFGFFSLLINFNSNYSKTKAVLVCLGTIVLFGGLEALLILTLRIPYNNGVTWPDIVVGVIAAIILIAGLVPPYFELWKRDGRVIGFNWVFLCIDTLGGLFSLFALAAQGSFDILGGIMYILVVVFEAGIYISHISWRIRYRKLRKEAKDSGKSIDELLLLGRNAQEDVEKGILPAPTPAPAASSSV</sequence>
<evidence type="ECO:0000256" key="1">
    <source>
        <dbReference type="ARBA" id="ARBA00004141"/>
    </source>
</evidence>
<dbReference type="AlphaFoldDB" id="W6QI20"/>
<dbReference type="Gene3D" id="1.20.1280.290">
    <property type="match status" value="1"/>
</dbReference>
<keyword evidence="3 5" id="KW-1133">Transmembrane helix</keyword>
<evidence type="ECO:0000256" key="3">
    <source>
        <dbReference type="ARBA" id="ARBA00022989"/>
    </source>
</evidence>
<evidence type="ECO:0000256" key="4">
    <source>
        <dbReference type="ARBA" id="ARBA00023136"/>
    </source>
</evidence>
<name>W6QI20_PENRF</name>
<dbReference type="InterPro" id="IPR051415">
    <property type="entry name" value="LAAT-1"/>
</dbReference>
<evidence type="ECO:0000256" key="2">
    <source>
        <dbReference type="ARBA" id="ARBA00022692"/>
    </source>
</evidence>
<comment type="subcellular location">
    <subcellularLocation>
        <location evidence="1">Membrane</location>
        <topology evidence="1">Multi-pass membrane protein</topology>
    </subcellularLocation>
</comment>
<dbReference type="OMA" id="WRIRYRK"/>
<organism evidence="6 7">
    <name type="scientific">Penicillium roqueforti (strain FM164)</name>
    <dbReference type="NCBI Taxonomy" id="1365484"/>
    <lineage>
        <taxon>Eukaryota</taxon>
        <taxon>Fungi</taxon>
        <taxon>Dikarya</taxon>
        <taxon>Ascomycota</taxon>
        <taxon>Pezizomycotina</taxon>
        <taxon>Eurotiomycetes</taxon>
        <taxon>Eurotiomycetidae</taxon>
        <taxon>Eurotiales</taxon>
        <taxon>Aspergillaceae</taxon>
        <taxon>Penicillium</taxon>
    </lineage>
</organism>
<evidence type="ECO:0000256" key="5">
    <source>
        <dbReference type="SAM" id="Phobius"/>
    </source>
</evidence>
<dbReference type="GO" id="GO:0016020">
    <property type="term" value="C:membrane"/>
    <property type="evidence" value="ECO:0007669"/>
    <property type="project" value="UniProtKB-SubCell"/>
</dbReference>
<feature type="transmembrane region" description="Helical" evidence="5">
    <location>
        <begin position="130"/>
        <end position="149"/>
    </location>
</feature>
<dbReference type="SMART" id="SM00679">
    <property type="entry name" value="CTNS"/>
    <property type="match status" value="2"/>
</dbReference>
<dbReference type="OrthoDB" id="407617at2759"/>
<dbReference type="PANTHER" id="PTHR16201:SF37">
    <property type="entry name" value="PQ-LOOP REPEAT-CONTAINING PROTEIN"/>
    <property type="match status" value="1"/>
</dbReference>
<accession>W6QI20</accession>
<feature type="transmembrane region" description="Helical" evidence="5">
    <location>
        <begin position="12"/>
        <end position="32"/>
    </location>
</feature>
<gene>
    <name evidence="6" type="ORF">PROQFM164_S04g000956</name>
</gene>
<proteinExistence type="predicted"/>
<evidence type="ECO:0000313" key="7">
    <source>
        <dbReference type="Proteomes" id="UP000030686"/>
    </source>
</evidence>
<feature type="transmembrane region" description="Helical" evidence="5">
    <location>
        <begin position="44"/>
        <end position="62"/>
    </location>
</feature>